<dbReference type="EMBL" id="CP041186">
    <property type="protein sequence ID" value="QDG50536.1"/>
    <property type="molecule type" value="Genomic_DNA"/>
</dbReference>
<sequence length="355" mass="39702">MSQRPSRHHTHPQQANPQQGWVDTPDGAPDRLAAKVAALRRPQAYPGEVRTVEALETHMSWVFLTRTRAYKLKKPVRTPLLDYTSCEARRHGCEQERALNQRLAASVYLGVTPLVESSWGIHIGGEGATVDWLVEMRRLADPLMLDACIERGEVRPDDVAQVAAKLCGFYADAHPAPTDAATYLASITSDIEAKQSSLAQPHYGLARREVARAAQNLLAGVDAHRAELEARADRIVDAHGDLRPEHVCLEFEPVIIDRLEFDRSLRLLDPASELAFLAMECRRMGAGWIADELFATYRRLTDDAVSEALFGVYGAYHALVRAAIAAWHLDDDALDDSERHRRRARRYFGLIDQLS</sequence>
<dbReference type="AlphaFoldDB" id="A0A4Y6PQC4"/>
<protein>
    <recommendedName>
        <fullName evidence="4">Aminoglycoside phosphotransferase domain-containing protein</fullName>
    </recommendedName>
</protein>
<reference evidence="2 3" key="1">
    <citation type="submission" date="2019-06" db="EMBL/GenBank/DDBJ databases">
        <title>Persicimonas caeni gen. nov., sp. nov., a predatory bacterium isolated from solar saltern.</title>
        <authorList>
            <person name="Wang S."/>
        </authorList>
    </citation>
    <scope>NUCLEOTIDE SEQUENCE [LARGE SCALE GENOMIC DNA]</scope>
    <source>
        <strain evidence="2 3">YN101</strain>
    </source>
</reference>
<evidence type="ECO:0000313" key="3">
    <source>
        <dbReference type="Proteomes" id="UP000315995"/>
    </source>
</evidence>
<accession>A0A4Y6PQC4</accession>
<feature type="compositionally biased region" description="Basic residues" evidence="1">
    <location>
        <begin position="1"/>
        <end position="11"/>
    </location>
</feature>
<organism evidence="2 3">
    <name type="scientific">Persicimonas caeni</name>
    <dbReference type="NCBI Taxonomy" id="2292766"/>
    <lineage>
        <taxon>Bacteria</taxon>
        <taxon>Deltaproteobacteria</taxon>
        <taxon>Bradymonadales</taxon>
        <taxon>Bradymonadaceae</taxon>
        <taxon>Persicimonas</taxon>
    </lineage>
</organism>
<gene>
    <name evidence="2" type="ORF">FIV42_07255</name>
</gene>
<evidence type="ECO:0008006" key="4">
    <source>
        <dbReference type="Google" id="ProtNLM"/>
    </source>
</evidence>
<dbReference type="OrthoDB" id="9810277at2"/>
<dbReference type="Proteomes" id="UP000315995">
    <property type="component" value="Chromosome"/>
</dbReference>
<feature type="compositionally biased region" description="Polar residues" evidence="1">
    <location>
        <begin position="12"/>
        <end position="21"/>
    </location>
</feature>
<accession>A0A5B8Y369</accession>
<name>A0A4Y6PQC4_PERCE</name>
<proteinExistence type="predicted"/>
<dbReference type="RefSeq" id="WP_141197028.1">
    <property type="nucleotide sequence ID" value="NZ_CP041186.1"/>
</dbReference>
<evidence type="ECO:0000313" key="2">
    <source>
        <dbReference type="EMBL" id="QDG50536.1"/>
    </source>
</evidence>
<keyword evidence="3" id="KW-1185">Reference proteome</keyword>
<evidence type="ECO:0000256" key="1">
    <source>
        <dbReference type="SAM" id="MobiDB-lite"/>
    </source>
</evidence>
<dbReference type="InterPro" id="IPR011009">
    <property type="entry name" value="Kinase-like_dom_sf"/>
</dbReference>
<dbReference type="SUPFAM" id="SSF56112">
    <property type="entry name" value="Protein kinase-like (PK-like)"/>
    <property type="match status" value="1"/>
</dbReference>
<feature type="region of interest" description="Disordered" evidence="1">
    <location>
        <begin position="1"/>
        <end position="27"/>
    </location>
</feature>